<accession>A0A318T8R9</accession>
<reference evidence="3 4" key="1">
    <citation type="submission" date="2018-06" db="EMBL/GenBank/DDBJ databases">
        <title>Genomic Encyclopedia of Archaeal and Bacterial Type Strains, Phase II (KMG-II): from individual species to whole genera.</title>
        <authorList>
            <person name="Goeker M."/>
        </authorList>
    </citation>
    <scope>NUCLEOTIDE SEQUENCE [LARGE SCALE GENOMIC DNA]</scope>
    <source>
        <strain evidence="3 4">JCM 11668</strain>
    </source>
</reference>
<organism evidence="3 4">
    <name type="scientific">Rhodopseudomonas faecalis</name>
    <dbReference type="NCBI Taxonomy" id="99655"/>
    <lineage>
        <taxon>Bacteria</taxon>
        <taxon>Pseudomonadati</taxon>
        <taxon>Pseudomonadota</taxon>
        <taxon>Alphaproteobacteria</taxon>
        <taxon>Hyphomicrobiales</taxon>
        <taxon>Nitrobacteraceae</taxon>
        <taxon>Rhodopseudomonas</taxon>
    </lineage>
</organism>
<dbReference type="CDD" id="cd06661">
    <property type="entry name" value="GGCT_like"/>
    <property type="match status" value="1"/>
</dbReference>
<dbReference type="SUPFAM" id="SSF110857">
    <property type="entry name" value="Gamma-glutamyl cyclotransferase-like"/>
    <property type="match status" value="1"/>
</dbReference>
<dbReference type="OrthoDB" id="9795692at2"/>
<evidence type="ECO:0000313" key="3">
    <source>
        <dbReference type="EMBL" id="PYF00138.1"/>
    </source>
</evidence>
<evidence type="ECO:0000256" key="1">
    <source>
        <dbReference type="ARBA" id="ARBA00012344"/>
    </source>
</evidence>
<comment type="caution">
    <text evidence="3">The sequence shown here is derived from an EMBL/GenBank/DDBJ whole genome shotgun (WGS) entry which is preliminary data.</text>
</comment>
<dbReference type="Proteomes" id="UP000248148">
    <property type="component" value="Unassembled WGS sequence"/>
</dbReference>
<dbReference type="PANTHER" id="PTHR12192">
    <property type="entry name" value="CATION TRANSPORT PROTEIN CHAC-RELATED"/>
    <property type="match status" value="1"/>
</dbReference>
<sequence length="215" mass="23987">MAATIGLERRSSYPLNDQQPQDPLHPTGPEHAHGDLWVFGYGSLMWRPGFAFVEQVPARLIGEHRALCVYSFVHRGTPEKPGLVLGLDRGGACRGIAFRVAAADRAATIAYLREREQVTNVYREVMRSVWLQDDARRRVSALVYVVDRGHEQYSGRLSVAEQLHLIRQGHGISGPNRDYVLSTVQALEAQGCRDANLHRLAAQLRDDASSPLPRD</sequence>
<dbReference type="InterPro" id="IPR006840">
    <property type="entry name" value="ChaC"/>
</dbReference>
<protein>
    <recommendedName>
        <fullName evidence="1">glutathione-specific gamma-glutamylcyclotransferase</fullName>
        <ecNumber evidence="1">4.3.2.7</ecNumber>
    </recommendedName>
</protein>
<evidence type="ECO:0000256" key="2">
    <source>
        <dbReference type="ARBA" id="ARBA00023239"/>
    </source>
</evidence>
<evidence type="ECO:0000313" key="4">
    <source>
        <dbReference type="Proteomes" id="UP000248148"/>
    </source>
</evidence>
<dbReference type="Pfam" id="PF04752">
    <property type="entry name" value="ChaC"/>
    <property type="match status" value="1"/>
</dbReference>
<dbReference type="FunFam" id="3.10.490.10:FF:000015">
    <property type="entry name" value="Gamma-glutamylcyclotransferase"/>
    <property type="match status" value="1"/>
</dbReference>
<dbReference type="GO" id="GO:0005737">
    <property type="term" value="C:cytoplasm"/>
    <property type="evidence" value="ECO:0007669"/>
    <property type="project" value="TreeGrafter"/>
</dbReference>
<dbReference type="PANTHER" id="PTHR12192:SF2">
    <property type="entry name" value="GLUTATHIONE-SPECIFIC GAMMA-GLUTAMYLCYCLOTRANSFERASE 2"/>
    <property type="match status" value="1"/>
</dbReference>
<dbReference type="GO" id="GO:0061928">
    <property type="term" value="F:glutathione specific gamma-glutamylcyclotransferase activity"/>
    <property type="evidence" value="ECO:0007669"/>
    <property type="project" value="UniProtKB-EC"/>
</dbReference>
<proteinExistence type="predicted"/>
<dbReference type="EMBL" id="QJTI01000028">
    <property type="protein sequence ID" value="PYF00138.1"/>
    <property type="molecule type" value="Genomic_DNA"/>
</dbReference>
<dbReference type="InterPro" id="IPR036568">
    <property type="entry name" value="GGCT-like_sf"/>
</dbReference>
<name>A0A318T8R9_9BRAD</name>
<keyword evidence="4" id="KW-1185">Reference proteome</keyword>
<dbReference type="InterPro" id="IPR013024">
    <property type="entry name" value="GGCT-like"/>
</dbReference>
<gene>
    <name evidence="3" type="ORF">BJ122_12847</name>
</gene>
<dbReference type="EC" id="4.3.2.7" evidence="1"/>
<dbReference type="RefSeq" id="WP_110782401.1">
    <property type="nucleotide sequence ID" value="NZ_QJTI01000028.1"/>
</dbReference>
<dbReference type="GO" id="GO:0006751">
    <property type="term" value="P:glutathione catabolic process"/>
    <property type="evidence" value="ECO:0007669"/>
    <property type="project" value="InterPro"/>
</dbReference>
<dbReference type="Gene3D" id="3.10.490.10">
    <property type="entry name" value="Gamma-glutamyl cyclotransferase-like"/>
    <property type="match status" value="1"/>
</dbReference>
<keyword evidence="2" id="KW-0456">Lyase</keyword>
<dbReference type="AlphaFoldDB" id="A0A318T8R9"/>